<protein>
    <submittedName>
        <fullName evidence="1 2">Uncharacterized protein</fullName>
    </submittedName>
</protein>
<reference evidence="2" key="3">
    <citation type="submission" date="2020-12" db="UniProtKB">
        <authorList>
            <consortium name="EnsemblPlants"/>
        </authorList>
    </citation>
    <scope>IDENTIFICATION</scope>
</reference>
<evidence type="ECO:0000313" key="2">
    <source>
        <dbReference type="EnsemblPlants" id="Pp3c27_6391V3.1"/>
    </source>
</evidence>
<dbReference type="EMBL" id="ABEU02000027">
    <property type="protein sequence ID" value="PNR26434.1"/>
    <property type="molecule type" value="Genomic_DNA"/>
</dbReference>
<proteinExistence type="predicted"/>
<dbReference type="Proteomes" id="UP000006727">
    <property type="component" value="Chromosome 27"/>
</dbReference>
<sequence length="153" mass="16966">MPIEVHTLELLRLLCCCNSVSPRLENAAQEQRWSENQHCPKGELCPIDRLAKAAAAEITGRLSLNQAPLLQLRILRRFCTLLGVDITERGFETSGTTATTWKNDPIAGGKITHEQKGKNNSGIIAQEMNHGVSCKLPSCRRGERRQDDVMCGE</sequence>
<accession>A0A2K1IAY4</accession>
<dbReference type="AlphaFoldDB" id="A0A2K1IAY4"/>
<keyword evidence="3" id="KW-1185">Reference proteome</keyword>
<organism evidence="1">
    <name type="scientific">Physcomitrium patens</name>
    <name type="common">Spreading-leaved earth moss</name>
    <name type="synonym">Physcomitrella patens</name>
    <dbReference type="NCBI Taxonomy" id="3218"/>
    <lineage>
        <taxon>Eukaryota</taxon>
        <taxon>Viridiplantae</taxon>
        <taxon>Streptophyta</taxon>
        <taxon>Embryophyta</taxon>
        <taxon>Bryophyta</taxon>
        <taxon>Bryophytina</taxon>
        <taxon>Bryopsida</taxon>
        <taxon>Funariidae</taxon>
        <taxon>Funariales</taxon>
        <taxon>Funariaceae</taxon>
        <taxon>Physcomitrium</taxon>
    </lineage>
</organism>
<reference evidence="1 3" key="2">
    <citation type="journal article" date="2018" name="Plant J.">
        <title>The Physcomitrella patens chromosome-scale assembly reveals moss genome structure and evolution.</title>
        <authorList>
            <person name="Lang D."/>
            <person name="Ullrich K.K."/>
            <person name="Murat F."/>
            <person name="Fuchs J."/>
            <person name="Jenkins J."/>
            <person name="Haas F.B."/>
            <person name="Piednoel M."/>
            <person name="Gundlach H."/>
            <person name="Van Bel M."/>
            <person name="Meyberg R."/>
            <person name="Vives C."/>
            <person name="Morata J."/>
            <person name="Symeonidi A."/>
            <person name="Hiss M."/>
            <person name="Muchero W."/>
            <person name="Kamisugi Y."/>
            <person name="Saleh O."/>
            <person name="Blanc G."/>
            <person name="Decker E.L."/>
            <person name="van Gessel N."/>
            <person name="Grimwood J."/>
            <person name="Hayes R.D."/>
            <person name="Graham S.W."/>
            <person name="Gunter L.E."/>
            <person name="McDaniel S.F."/>
            <person name="Hoernstein S.N.W."/>
            <person name="Larsson A."/>
            <person name="Li F.W."/>
            <person name="Perroud P.F."/>
            <person name="Phillips J."/>
            <person name="Ranjan P."/>
            <person name="Rokshar D.S."/>
            <person name="Rothfels C.J."/>
            <person name="Schneider L."/>
            <person name="Shu S."/>
            <person name="Stevenson D.W."/>
            <person name="Thummler F."/>
            <person name="Tillich M."/>
            <person name="Villarreal Aguilar J.C."/>
            <person name="Widiez T."/>
            <person name="Wong G.K."/>
            <person name="Wymore A."/>
            <person name="Zhang Y."/>
            <person name="Zimmer A.D."/>
            <person name="Quatrano R.S."/>
            <person name="Mayer K.F.X."/>
            <person name="Goodstein D."/>
            <person name="Casacuberta J.M."/>
            <person name="Vandepoele K."/>
            <person name="Reski R."/>
            <person name="Cuming A.C."/>
            <person name="Tuskan G.A."/>
            <person name="Maumus F."/>
            <person name="Salse J."/>
            <person name="Schmutz J."/>
            <person name="Rensing S.A."/>
        </authorList>
    </citation>
    <scope>NUCLEOTIDE SEQUENCE [LARGE SCALE GENOMIC DNA]</scope>
    <source>
        <strain evidence="2 3">cv. Gransden 2004</strain>
    </source>
</reference>
<dbReference type="Gramene" id="Pp3c27_6391V3.1">
    <property type="protein sequence ID" value="Pp3c27_6391V3.1"/>
    <property type="gene ID" value="Pp3c27_6391"/>
</dbReference>
<reference evidence="1 3" key="1">
    <citation type="journal article" date="2008" name="Science">
        <title>The Physcomitrella genome reveals evolutionary insights into the conquest of land by plants.</title>
        <authorList>
            <person name="Rensing S."/>
            <person name="Lang D."/>
            <person name="Zimmer A."/>
            <person name="Terry A."/>
            <person name="Salamov A."/>
            <person name="Shapiro H."/>
            <person name="Nishiyama T."/>
            <person name="Perroud P.-F."/>
            <person name="Lindquist E."/>
            <person name="Kamisugi Y."/>
            <person name="Tanahashi T."/>
            <person name="Sakakibara K."/>
            <person name="Fujita T."/>
            <person name="Oishi K."/>
            <person name="Shin-I T."/>
            <person name="Kuroki Y."/>
            <person name="Toyoda A."/>
            <person name="Suzuki Y."/>
            <person name="Hashimoto A."/>
            <person name="Yamaguchi K."/>
            <person name="Sugano A."/>
            <person name="Kohara Y."/>
            <person name="Fujiyama A."/>
            <person name="Anterola A."/>
            <person name="Aoki S."/>
            <person name="Ashton N."/>
            <person name="Barbazuk W.B."/>
            <person name="Barker E."/>
            <person name="Bennetzen J."/>
            <person name="Bezanilla M."/>
            <person name="Blankenship R."/>
            <person name="Cho S.H."/>
            <person name="Dutcher S."/>
            <person name="Estelle M."/>
            <person name="Fawcett J.A."/>
            <person name="Gundlach H."/>
            <person name="Hanada K."/>
            <person name="Heyl A."/>
            <person name="Hicks K.A."/>
            <person name="Hugh J."/>
            <person name="Lohr M."/>
            <person name="Mayer K."/>
            <person name="Melkozernov A."/>
            <person name="Murata T."/>
            <person name="Nelson D."/>
            <person name="Pils B."/>
            <person name="Prigge M."/>
            <person name="Reiss B."/>
            <person name="Renner T."/>
            <person name="Rombauts S."/>
            <person name="Rushton P."/>
            <person name="Sanderfoot A."/>
            <person name="Schween G."/>
            <person name="Shiu S.-H."/>
            <person name="Stueber K."/>
            <person name="Theodoulou F.L."/>
            <person name="Tu H."/>
            <person name="Van de Peer Y."/>
            <person name="Verrier P.J."/>
            <person name="Waters E."/>
            <person name="Wood A."/>
            <person name="Yang L."/>
            <person name="Cove D."/>
            <person name="Cuming A."/>
            <person name="Hasebe M."/>
            <person name="Lucas S."/>
            <person name="Mishler D.B."/>
            <person name="Reski R."/>
            <person name="Grigoriev I."/>
            <person name="Quatrano R.S."/>
            <person name="Boore J.L."/>
        </authorList>
    </citation>
    <scope>NUCLEOTIDE SEQUENCE [LARGE SCALE GENOMIC DNA]</scope>
    <source>
        <strain evidence="2 3">cv. Gransden 2004</strain>
    </source>
</reference>
<dbReference type="InParanoid" id="A0A2K1IAY4"/>
<name>A0A2K1IAY4_PHYPA</name>
<evidence type="ECO:0000313" key="3">
    <source>
        <dbReference type="Proteomes" id="UP000006727"/>
    </source>
</evidence>
<gene>
    <name evidence="1" type="ORF">PHYPA_031009</name>
</gene>
<evidence type="ECO:0000313" key="1">
    <source>
        <dbReference type="EMBL" id="PNR26434.1"/>
    </source>
</evidence>
<dbReference type="EnsemblPlants" id="Pp3c27_6391V3.1">
    <property type="protein sequence ID" value="Pp3c27_6391V3.1"/>
    <property type="gene ID" value="Pp3c27_6391"/>
</dbReference>